<dbReference type="EMBL" id="QWIL01001007">
    <property type="protein sequence ID" value="RMY09256.1"/>
    <property type="molecule type" value="Genomic_DNA"/>
</dbReference>
<comment type="caution">
    <text evidence="3">The sequence shown here is derived from an EMBL/GenBank/DDBJ whole genome shotgun (WGS) entry which is preliminary data.</text>
</comment>
<dbReference type="OrthoDB" id="341486at2759"/>
<dbReference type="InterPro" id="IPR049092">
    <property type="entry name" value="MIOS_a-sol"/>
</dbReference>
<proteinExistence type="predicted"/>
<dbReference type="VEuPathDB" id="FungiDB:BTJ68_13819"/>
<gene>
    <name evidence="3" type="ORF">D0867_08770</name>
</gene>
<reference evidence="3 4" key="1">
    <citation type="journal article" date="2018" name="BMC Genomics">
        <title>Genomic evidence for intraspecific hybridization in a clonal and extremely halotolerant yeast.</title>
        <authorList>
            <person name="Gostincar C."/>
            <person name="Stajich J.E."/>
            <person name="Zupancic J."/>
            <person name="Zalar P."/>
            <person name="Gunde-Cimerman N."/>
        </authorList>
    </citation>
    <scope>NUCLEOTIDE SEQUENCE [LARGE SCALE GENOMIC DNA]</scope>
    <source>
        <strain evidence="3 4">EXF-6669</strain>
    </source>
</reference>
<name>A0A3M6Z1L6_HORWE</name>
<evidence type="ECO:0000256" key="1">
    <source>
        <dbReference type="SAM" id="MobiDB-lite"/>
    </source>
</evidence>
<dbReference type="GO" id="GO:0005737">
    <property type="term" value="C:cytoplasm"/>
    <property type="evidence" value="ECO:0007669"/>
    <property type="project" value="TreeGrafter"/>
</dbReference>
<feature type="compositionally biased region" description="Acidic residues" evidence="1">
    <location>
        <begin position="817"/>
        <end position="833"/>
    </location>
</feature>
<feature type="region of interest" description="Disordered" evidence="1">
    <location>
        <begin position="783"/>
        <end position="870"/>
    </location>
</feature>
<dbReference type="Gene3D" id="2.130.10.10">
    <property type="entry name" value="YVTN repeat-like/Quinoprotein amine dehydrogenase"/>
    <property type="match status" value="1"/>
</dbReference>
<organism evidence="3 4">
    <name type="scientific">Hortaea werneckii</name>
    <name type="common">Black yeast</name>
    <name type="synonym">Cladosporium werneckii</name>
    <dbReference type="NCBI Taxonomy" id="91943"/>
    <lineage>
        <taxon>Eukaryota</taxon>
        <taxon>Fungi</taxon>
        <taxon>Dikarya</taxon>
        <taxon>Ascomycota</taxon>
        <taxon>Pezizomycotina</taxon>
        <taxon>Dothideomycetes</taxon>
        <taxon>Dothideomycetidae</taxon>
        <taxon>Mycosphaerellales</taxon>
        <taxon>Teratosphaeriaceae</taxon>
        <taxon>Hortaea</taxon>
    </lineage>
</organism>
<dbReference type="Proteomes" id="UP000271337">
    <property type="component" value="Unassembled WGS sequence"/>
</dbReference>
<sequence>MEAAVRWSPHSTAERRRFLLVDVAESSLTLNEVHGELKPGPLSFQPISSRRKLPPFGAFAWSPLQESIVALGHVSGNASVVDLSNEKPRTEQPLTFKTKQQRKCNSVALSSQNWLAVALDKTRSDVCLNIYDVASEAQEPVRRLCPAELVSSALIGTSSIYEKPNRQADRSSGSGTKNLQAPTRNINNIAIDPLDENYFASSGSTGDPSVTVWDKRWIAQSSSGSQANGAVFNFSPAVEVAGLTTVWSLRYSGVRRGRLALCASTGEVKVMDMMDANTSPLYTSDYLPSNPYGGGSWQSNRYVSRVRKVQEPVRQRGNKSHDDGTRAVAFDWVQETSPESEQSMLILRSSREVEVHQMPLVDTHVNVNARQDLSTVRNDLAVLESKPHMGADQSVANIEQSNAKPTDPVNHTEGSGVLGNNGGLDGVSSAGMSHIQRLLAPANVAEERCRRGYGLDCEKNMKVIAGDWHLERLWEIVGRFHDQAAENGMVHAGLDLSYVGVADIWSESAGNLAKRRSSSRKTQVDDAIVGLNNDHDLPAFEGERTDFPEHRQLCLAACGWKFTTDTLEAECQELIERGEYYLSIVQAVLHGYIHIALNLLRTLIRSKTIPNIGLGALLASDTINEEQREMCQWMAADTSDPGLKALLTFLITGDWRDVMKTHYLHLGYRVALGLKYLNDTELSGFMQTETARAIRNGDLEGILLTGLGERSLELFQTYLTRSADLQTVVLATAFTNPRYVDDAPTKIQGALAANSGTVCLRCGRHMPRCALCNLWLGTPITSPSLSSASSSTARPSMMKRSSSGASTPIISAARGEEADDDDEDEDEDEDDLADGAGNAAVGGLDSKSSPPPPPFPSNTTTRGKKGKRGKKKEVSLDHFLCFWTAAAGWGSGGWARRKVWCG</sequence>
<feature type="compositionally biased region" description="Polar residues" evidence="1">
    <location>
        <begin position="170"/>
        <end position="184"/>
    </location>
</feature>
<feature type="region of interest" description="Disordered" evidence="1">
    <location>
        <begin position="164"/>
        <end position="184"/>
    </location>
</feature>
<feature type="compositionally biased region" description="Polar residues" evidence="1">
    <location>
        <begin position="799"/>
        <end position="809"/>
    </location>
</feature>
<dbReference type="InterPro" id="IPR015943">
    <property type="entry name" value="WD40/YVTN_repeat-like_dom_sf"/>
</dbReference>
<dbReference type="GO" id="GO:1904263">
    <property type="term" value="P:positive regulation of TORC1 signaling"/>
    <property type="evidence" value="ECO:0007669"/>
    <property type="project" value="TreeGrafter"/>
</dbReference>
<feature type="domain" description="MIOS-like alpha-solenoid" evidence="2">
    <location>
        <begin position="447"/>
        <end position="676"/>
    </location>
</feature>
<dbReference type="AlphaFoldDB" id="A0A3M6Z1L6"/>
<feature type="compositionally biased region" description="Low complexity" evidence="1">
    <location>
        <begin position="783"/>
        <end position="796"/>
    </location>
</feature>
<accession>A0A3M6Z1L6</accession>
<feature type="compositionally biased region" description="Low complexity" evidence="1">
    <location>
        <begin position="834"/>
        <end position="848"/>
    </location>
</feature>
<evidence type="ECO:0000313" key="3">
    <source>
        <dbReference type="EMBL" id="RMY09256.1"/>
    </source>
</evidence>
<evidence type="ECO:0000259" key="2">
    <source>
        <dbReference type="Pfam" id="PF21719"/>
    </source>
</evidence>
<dbReference type="Pfam" id="PF21719">
    <property type="entry name" value="MIOS_a-sol"/>
    <property type="match status" value="1"/>
</dbReference>
<feature type="region of interest" description="Disordered" evidence="1">
    <location>
        <begin position="401"/>
        <end position="423"/>
    </location>
</feature>
<protein>
    <recommendedName>
        <fullName evidence="2">MIOS-like alpha-solenoid domain-containing protein</fullName>
    </recommendedName>
</protein>
<dbReference type="PANTHER" id="PTHR16453">
    <property type="entry name" value="WD40 DOMAIN-CONTAINING PROTEIN MIO FAMILY MEMBER"/>
    <property type="match status" value="1"/>
</dbReference>
<dbReference type="PANTHER" id="PTHR16453:SF9">
    <property type="entry name" value="GATOR COMPLEX PROTEIN MIOS"/>
    <property type="match status" value="1"/>
</dbReference>
<dbReference type="InterPro" id="IPR037593">
    <property type="entry name" value="MIOS/Sea4"/>
</dbReference>
<dbReference type="SUPFAM" id="SSF101898">
    <property type="entry name" value="NHL repeat"/>
    <property type="match status" value="1"/>
</dbReference>
<evidence type="ECO:0000313" key="4">
    <source>
        <dbReference type="Proteomes" id="UP000271337"/>
    </source>
</evidence>